<reference evidence="2" key="2">
    <citation type="submission" date="2012-01" db="EMBL/GenBank/DDBJ databases">
        <authorList>
            <person name="Biehl B.S."/>
            <person name="Ding Y."/>
            <person name="Dugan-Rocha S.P."/>
            <person name="Gibbs R.A."/>
            <person name="Glasner J.D."/>
            <person name="Kovar C."/>
            <person name="Muzny D.M."/>
            <person name="Neeno-Eckwall E.C."/>
            <person name="Perna N.T."/>
            <person name="Qin X."/>
            <person name="von Bodman S.B."/>
            <person name="Weinstock G.M."/>
        </authorList>
    </citation>
    <scope>NUCLEOTIDE SEQUENCE</scope>
    <source>
        <strain evidence="2">DC283</strain>
    </source>
</reference>
<dbReference type="InterPro" id="IPR036687">
    <property type="entry name" value="DinI-like_sf"/>
</dbReference>
<dbReference type="KEGG" id="pstw:DSJ_10280"/>
<dbReference type="PATRIC" id="fig|660596.6.peg.1399"/>
<accession>H3RBP7</accession>
<evidence type="ECO:0000313" key="3">
    <source>
        <dbReference type="Proteomes" id="UP000005050"/>
    </source>
</evidence>
<dbReference type="PANTHER" id="PTHR36572">
    <property type="entry name" value="DNA DAMAGE-INDUCIBLE PROTEIN I-RELATED"/>
    <property type="match status" value="1"/>
</dbReference>
<dbReference type="AlphaFoldDB" id="H3RBP7"/>
<reference evidence="2 3" key="1">
    <citation type="journal article" date="2012" name="Mol. Microbiol.">
        <title>The genetic and structural basis of two distinct terminal side branch residues in stewartan and amylovoran exopolysaccharides and their potential role in host adaptation.</title>
        <authorList>
            <person name="Wang X."/>
            <person name="Yang F."/>
            <person name="von Bodman S.B."/>
        </authorList>
    </citation>
    <scope>NUCLEOTIDE SEQUENCE [LARGE SCALE GENOMIC DNA]</scope>
    <source>
        <strain evidence="2 3">DC283</strain>
    </source>
</reference>
<dbReference type="Proteomes" id="UP000005050">
    <property type="component" value="Unassembled WGS sequence"/>
</dbReference>
<dbReference type="RefSeq" id="WP_006118765.1">
    <property type="nucleotide sequence ID" value="NZ_AHIE01000008.1"/>
</dbReference>
<dbReference type="EMBL" id="AHIE01000008">
    <property type="protein sequence ID" value="EHU01386.1"/>
    <property type="molecule type" value="Genomic_DNA"/>
</dbReference>
<dbReference type="Proteomes" id="UP000192380">
    <property type="component" value="Chromosome"/>
</dbReference>
<gene>
    <name evidence="2" type="ORF">CKS_4139</name>
    <name evidence="1" type="ORF">DSJ_10280</name>
</gene>
<dbReference type="SUPFAM" id="SSF54857">
    <property type="entry name" value="DNA damage-inducible protein DinI"/>
    <property type="match status" value="1"/>
</dbReference>
<keyword evidence="4" id="KW-1185">Reference proteome</keyword>
<dbReference type="GO" id="GO:0009432">
    <property type="term" value="P:SOS response"/>
    <property type="evidence" value="ECO:0007669"/>
    <property type="project" value="TreeGrafter"/>
</dbReference>
<evidence type="ECO:0000313" key="4">
    <source>
        <dbReference type="Proteomes" id="UP000192380"/>
    </source>
</evidence>
<organism evidence="2 3">
    <name type="scientific">Pantoea stewartii subsp. stewartii DC283</name>
    <dbReference type="NCBI Taxonomy" id="660596"/>
    <lineage>
        <taxon>Bacteria</taxon>
        <taxon>Pseudomonadati</taxon>
        <taxon>Pseudomonadota</taxon>
        <taxon>Gammaproteobacteria</taxon>
        <taxon>Enterobacterales</taxon>
        <taxon>Erwiniaceae</taxon>
        <taxon>Pantoea</taxon>
    </lineage>
</organism>
<protein>
    <submittedName>
        <fullName evidence="1">Damage-inducible protein DinI</fullName>
    </submittedName>
    <submittedName>
        <fullName evidence="2">Putative DNA damage-inducible protein</fullName>
    </submittedName>
</protein>
<dbReference type="InterPro" id="IPR010391">
    <property type="entry name" value="DNA_damage-inducible_DinI-like"/>
</dbReference>
<name>H3RBP7_PANSE</name>
<reference evidence="1 4" key="3">
    <citation type="submission" date="2016-10" db="EMBL/GenBank/DDBJ databases">
        <title>Complete Genome Assembly of Pantoea stewartii subsp. stewartii DC283, a Corn Pathogen.</title>
        <authorList>
            <person name="Duong D.A."/>
            <person name="Stevens A.M."/>
            <person name="Jensen R.V."/>
        </authorList>
    </citation>
    <scope>NUCLEOTIDE SEQUENCE [LARGE SCALE GENOMIC DNA]</scope>
    <source>
        <strain evidence="1 4">DC283</strain>
    </source>
</reference>
<dbReference type="OrthoDB" id="6576224at2"/>
<dbReference type="Gene3D" id="3.30.910.10">
    <property type="entry name" value="DinI-like"/>
    <property type="match status" value="1"/>
</dbReference>
<proteinExistence type="predicted"/>
<sequence length="82" mass="9186">MIVEVTIAKEKVKAMPKGSVDALRDELIKRLGKKYGDLEVIVKSASNDGLSVRRSQDKEGDKAHVEKVVQEAWESADEWFAK</sequence>
<dbReference type="Pfam" id="PF06183">
    <property type="entry name" value="DinI"/>
    <property type="match status" value="1"/>
</dbReference>
<dbReference type="STRING" id="660596.DSJ_10280"/>
<evidence type="ECO:0000313" key="2">
    <source>
        <dbReference type="EMBL" id="EHU01386.1"/>
    </source>
</evidence>
<dbReference type="EMBL" id="CP017581">
    <property type="protein sequence ID" value="ARF49689.1"/>
    <property type="molecule type" value="Genomic_DNA"/>
</dbReference>
<dbReference type="PANTHER" id="PTHR36572:SF2">
    <property type="entry name" value="DNA DAMAGE-INDUCIBLE PROTEIN I"/>
    <property type="match status" value="1"/>
</dbReference>
<evidence type="ECO:0000313" key="1">
    <source>
        <dbReference type="EMBL" id="ARF49689.1"/>
    </source>
</evidence>